<dbReference type="AlphaFoldDB" id="A0A9Q0QY42"/>
<sequence length="150" mass="16470">MATTLLKLNSIPSLFIIVLVLILQSHIALSLDFPTDTDEDDSKEYVVDTGSRYLLARIRKGAHCNLFNHNICDGIPVNNGTGLLHCCKKHCRNILSDKNNCGRCGRKCGFGQRCCHGFCTNVAFNGNHCGKCNRKCLPGIKCEFGSCGYA</sequence>
<dbReference type="OrthoDB" id="2013942at2759"/>
<evidence type="ECO:0000313" key="4">
    <source>
        <dbReference type="EMBL" id="KAJ4976348.1"/>
    </source>
</evidence>
<dbReference type="PANTHER" id="PTHR33227:SF6">
    <property type="entry name" value="PROTEIN GRIM REAPER"/>
    <property type="match status" value="1"/>
</dbReference>
<organism evidence="4 5">
    <name type="scientific">Protea cynaroides</name>
    <dbReference type="NCBI Taxonomy" id="273540"/>
    <lineage>
        <taxon>Eukaryota</taxon>
        <taxon>Viridiplantae</taxon>
        <taxon>Streptophyta</taxon>
        <taxon>Embryophyta</taxon>
        <taxon>Tracheophyta</taxon>
        <taxon>Spermatophyta</taxon>
        <taxon>Magnoliopsida</taxon>
        <taxon>Proteales</taxon>
        <taxon>Proteaceae</taxon>
        <taxon>Protea</taxon>
    </lineage>
</organism>
<gene>
    <name evidence="4" type="ORF">NE237_001454</name>
</gene>
<dbReference type="Pfam" id="PF04885">
    <property type="entry name" value="Stig1"/>
    <property type="match status" value="1"/>
</dbReference>
<protein>
    <submittedName>
        <fullName evidence="4">Uncharacterized protein</fullName>
    </submittedName>
</protein>
<comment type="caution">
    <text evidence="4">The sequence shown here is derived from an EMBL/GenBank/DDBJ whole genome shotgun (WGS) entry which is preliminary data.</text>
</comment>
<evidence type="ECO:0000256" key="1">
    <source>
        <dbReference type="ARBA" id="ARBA00006010"/>
    </source>
</evidence>
<reference evidence="4" key="1">
    <citation type="journal article" date="2023" name="Plant J.">
        <title>The genome of the king protea, Protea cynaroides.</title>
        <authorList>
            <person name="Chang J."/>
            <person name="Duong T.A."/>
            <person name="Schoeman C."/>
            <person name="Ma X."/>
            <person name="Roodt D."/>
            <person name="Barker N."/>
            <person name="Li Z."/>
            <person name="Van de Peer Y."/>
            <person name="Mizrachi E."/>
        </authorList>
    </citation>
    <scope>NUCLEOTIDE SEQUENCE</scope>
    <source>
        <tissue evidence="4">Young leaves</tissue>
    </source>
</reference>
<evidence type="ECO:0000256" key="3">
    <source>
        <dbReference type="SAM" id="SignalP"/>
    </source>
</evidence>
<feature type="signal peptide" evidence="3">
    <location>
        <begin position="1"/>
        <end position="30"/>
    </location>
</feature>
<proteinExistence type="inferred from homology"/>
<evidence type="ECO:0000313" key="5">
    <source>
        <dbReference type="Proteomes" id="UP001141806"/>
    </source>
</evidence>
<dbReference type="PANTHER" id="PTHR33227">
    <property type="entry name" value="STIGMA-SPECIFIC STIG1-LIKE PROTEIN 3"/>
    <property type="match status" value="1"/>
</dbReference>
<keyword evidence="5" id="KW-1185">Reference proteome</keyword>
<dbReference type="Proteomes" id="UP001141806">
    <property type="component" value="Unassembled WGS sequence"/>
</dbReference>
<evidence type="ECO:0000256" key="2">
    <source>
        <dbReference type="ARBA" id="ARBA00022729"/>
    </source>
</evidence>
<name>A0A9Q0QY42_9MAGN</name>
<keyword evidence="2 3" id="KW-0732">Signal</keyword>
<dbReference type="EMBL" id="JAMYWD010000003">
    <property type="protein sequence ID" value="KAJ4976348.1"/>
    <property type="molecule type" value="Genomic_DNA"/>
</dbReference>
<dbReference type="InterPro" id="IPR006969">
    <property type="entry name" value="Stig-like"/>
</dbReference>
<comment type="similarity">
    <text evidence="1">Belongs to the STIG1 family.</text>
</comment>
<feature type="chain" id="PRO_5040114431" evidence="3">
    <location>
        <begin position="31"/>
        <end position="150"/>
    </location>
</feature>
<accession>A0A9Q0QY42</accession>